<dbReference type="PhylomeDB" id="Q2RX48"/>
<dbReference type="Pfam" id="PF01955">
    <property type="entry name" value="CbiZ"/>
    <property type="match status" value="1"/>
</dbReference>
<dbReference type="eggNOG" id="COG1865">
    <property type="taxonomic scope" value="Bacteria"/>
</dbReference>
<dbReference type="PANTHER" id="PTHR35336:SF5">
    <property type="entry name" value="ADENOSYLCOBINAMIDE AMIDOHYDROLASE"/>
    <property type="match status" value="1"/>
</dbReference>
<dbReference type="Proteomes" id="UP000001929">
    <property type="component" value="Chromosome"/>
</dbReference>
<dbReference type="HOGENOM" id="CLU_077662_3_0_5"/>
<dbReference type="STRING" id="269796.Rru_A0492"/>
<gene>
    <name evidence="1" type="ordered locus">Rru_A0492</name>
</gene>
<dbReference type="PANTHER" id="PTHR35336">
    <property type="entry name" value="ADENOSYLCOBINAMIDE AMIDOHYDROLASE"/>
    <property type="match status" value="1"/>
</dbReference>
<evidence type="ECO:0008006" key="3">
    <source>
        <dbReference type="Google" id="ProtNLM"/>
    </source>
</evidence>
<organism evidence="1 2">
    <name type="scientific">Rhodospirillum rubrum (strain ATCC 11170 / ATH 1.1.1 / DSM 467 / LMG 4362 / NCIMB 8255 / S1)</name>
    <dbReference type="NCBI Taxonomy" id="269796"/>
    <lineage>
        <taxon>Bacteria</taxon>
        <taxon>Pseudomonadati</taxon>
        <taxon>Pseudomonadota</taxon>
        <taxon>Alphaproteobacteria</taxon>
        <taxon>Rhodospirillales</taxon>
        <taxon>Rhodospirillaceae</taxon>
        <taxon>Rhodospirillum</taxon>
    </lineage>
</organism>
<keyword evidence="2" id="KW-1185">Reference proteome</keyword>
<dbReference type="InterPro" id="IPR002808">
    <property type="entry name" value="AdoCbi_amidolase"/>
</dbReference>
<proteinExistence type="predicted"/>
<dbReference type="InterPro" id="IPR052209">
    <property type="entry name" value="CbiZ"/>
</dbReference>
<accession>Q2RX48</accession>
<evidence type="ECO:0000313" key="2">
    <source>
        <dbReference type="Proteomes" id="UP000001929"/>
    </source>
</evidence>
<evidence type="ECO:0000313" key="1">
    <source>
        <dbReference type="EMBL" id="ABC21297.1"/>
    </source>
</evidence>
<dbReference type="PATRIC" id="fig|269796.9.peg.548"/>
<name>Q2RX48_RHORT</name>
<dbReference type="KEGG" id="rru:Rru_A0492"/>
<reference evidence="1 2" key="1">
    <citation type="journal article" date="2011" name="Stand. Genomic Sci.">
        <title>Complete genome sequence of Rhodospirillum rubrum type strain (S1).</title>
        <authorList>
            <person name="Munk A.C."/>
            <person name="Copeland A."/>
            <person name="Lucas S."/>
            <person name="Lapidus A."/>
            <person name="Del Rio T.G."/>
            <person name="Barry K."/>
            <person name="Detter J.C."/>
            <person name="Hammon N."/>
            <person name="Israni S."/>
            <person name="Pitluck S."/>
            <person name="Brettin T."/>
            <person name="Bruce D."/>
            <person name="Han C."/>
            <person name="Tapia R."/>
            <person name="Gilna P."/>
            <person name="Schmutz J."/>
            <person name="Larimer F."/>
            <person name="Land M."/>
            <person name="Kyrpides N.C."/>
            <person name="Mavromatis K."/>
            <person name="Richardson P."/>
            <person name="Rohde M."/>
            <person name="Goker M."/>
            <person name="Klenk H.P."/>
            <person name="Zhang Y."/>
            <person name="Roberts G.P."/>
            <person name="Reslewic S."/>
            <person name="Schwartz D.C."/>
        </authorList>
    </citation>
    <scope>NUCLEOTIDE SEQUENCE [LARGE SCALE GENOMIC DNA]</scope>
    <source>
        <strain evidence="2">ATCC 11170 / ATH 1.1.1 / DSM 467 / LMG 4362 / NCIMB 8255 / S1</strain>
    </source>
</reference>
<dbReference type="EnsemblBacteria" id="ABC21297">
    <property type="protein sequence ID" value="ABC21297"/>
    <property type="gene ID" value="Rru_A0492"/>
</dbReference>
<protein>
    <recommendedName>
        <fullName evidence="3">Adenosylcobinamide amidohydrolase</fullName>
    </recommendedName>
</protein>
<sequence>MRKRPPLLRHPPAPPLFRSGFGVFMTFTVDCRPPLLVARFARPQRMIGWAINRPGLCHASAVAWVQVDNGDLPCGIEPRAVLDARLEAAGLGDAVGLLTARTITRYHQARRDVGGASAQVLMTLGLGNAERIGAPPALGRPPDAPHPPGTVNILCHVSTRLDDGALLEALSIATQARTAAIIEGCLIRAGQSRPVTGTGTDCLILACPPEGPASPYAGLHTGVGQAIGAAVYDATREAMDLWINEGGILV</sequence>
<dbReference type="AlphaFoldDB" id="Q2RX48"/>
<dbReference type="EMBL" id="CP000230">
    <property type="protein sequence ID" value="ABC21297.1"/>
    <property type="molecule type" value="Genomic_DNA"/>
</dbReference>